<organism evidence="2">
    <name type="scientific">uncultured Thermomicrobiales bacterium</name>
    <dbReference type="NCBI Taxonomy" id="1645740"/>
    <lineage>
        <taxon>Bacteria</taxon>
        <taxon>Pseudomonadati</taxon>
        <taxon>Thermomicrobiota</taxon>
        <taxon>Thermomicrobia</taxon>
        <taxon>Thermomicrobiales</taxon>
        <taxon>environmental samples</taxon>
    </lineage>
</organism>
<proteinExistence type="predicted"/>
<sequence length="58" mass="6542">MRDNLARSRTDPDAWEDSWAEVVIWDARVGDALEREGPYVSGQERGDDLGAAIPRITR</sequence>
<gene>
    <name evidence="2" type="ORF">AVDCRST_MAG70-508</name>
</gene>
<evidence type="ECO:0000256" key="1">
    <source>
        <dbReference type="SAM" id="MobiDB-lite"/>
    </source>
</evidence>
<feature type="region of interest" description="Disordered" evidence="1">
    <location>
        <begin position="39"/>
        <end position="58"/>
    </location>
</feature>
<accession>A0A6J4UBF6</accession>
<evidence type="ECO:0000313" key="2">
    <source>
        <dbReference type="EMBL" id="CAA9545897.1"/>
    </source>
</evidence>
<dbReference type="AlphaFoldDB" id="A0A6J4UBF6"/>
<name>A0A6J4UBF6_9BACT</name>
<protein>
    <submittedName>
        <fullName evidence="2">Uncharacterized protein</fullName>
    </submittedName>
</protein>
<reference evidence="2" key="1">
    <citation type="submission" date="2020-02" db="EMBL/GenBank/DDBJ databases">
        <authorList>
            <person name="Meier V. D."/>
        </authorList>
    </citation>
    <scope>NUCLEOTIDE SEQUENCE</scope>
    <source>
        <strain evidence="2">AVDCRST_MAG70</strain>
    </source>
</reference>
<dbReference type="EMBL" id="CADCWH010000079">
    <property type="protein sequence ID" value="CAA9545897.1"/>
    <property type="molecule type" value="Genomic_DNA"/>
</dbReference>